<dbReference type="InterPro" id="IPR034660">
    <property type="entry name" value="DinB/YfiT-like"/>
</dbReference>
<accession>A0ABS2CMT5</accession>
<keyword evidence="3" id="KW-1185">Reference proteome</keyword>
<dbReference type="EMBL" id="JAFDVD010000012">
    <property type="protein sequence ID" value="MBM6401065.1"/>
    <property type="molecule type" value="Genomic_DNA"/>
</dbReference>
<evidence type="ECO:0000313" key="3">
    <source>
        <dbReference type="Proteomes" id="UP001430172"/>
    </source>
</evidence>
<sequence length="209" mass="22768">MDRRDLFGRTTRNRLLLADVLDGLTPAQWEADTLCEGWTVRDLAGHLLQPMLVGFGRFLLVALRHRGDTDATVDAVARRLARREPDELVRLLRSHAGDEVDPPRVGPVGPFADTCIHLRDLARPLGLEADVPREDWVAVLDHLTGPAPTPGLLSGSRLSDVSLRATDAEWRWGDGAEVVGTLEALTLGVTGRAVVLDELTGPGVDALRR</sequence>
<organism evidence="2 3">
    <name type="scientific">Phycicoccus sonneratiae</name>
    <dbReference type="NCBI Taxonomy" id="2807628"/>
    <lineage>
        <taxon>Bacteria</taxon>
        <taxon>Bacillati</taxon>
        <taxon>Actinomycetota</taxon>
        <taxon>Actinomycetes</taxon>
        <taxon>Micrococcales</taxon>
        <taxon>Intrasporangiaceae</taxon>
        <taxon>Phycicoccus</taxon>
    </lineage>
</organism>
<evidence type="ECO:0000313" key="2">
    <source>
        <dbReference type="EMBL" id="MBM6401065.1"/>
    </source>
</evidence>
<keyword evidence="2" id="KW-0413">Isomerase</keyword>
<dbReference type="GO" id="GO:0016853">
    <property type="term" value="F:isomerase activity"/>
    <property type="evidence" value="ECO:0007669"/>
    <property type="project" value="UniProtKB-KW"/>
</dbReference>
<dbReference type="NCBIfam" id="TIGR03083">
    <property type="entry name" value="maleylpyruvate isomerase family mycothiol-dependent enzyme"/>
    <property type="match status" value="1"/>
</dbReference>
<dbReference type="Gene3D" id="1.20.120.450">
    <property type="entry name" value="dinb family like domain"/>
    <property type="match status" value="1"/>
</dbReference>
<feature type="domain" description="Mycothiol-dependent maleylpyruvate isomerase metal-binding" evidence="1">
    <location>
        <begin position="17"/>
        <end position="96"/>
    </location>
</feature>
<protein>
    <submittedName>
        <fullName evidence="2">Maleylpyruvate isomerase family mycothiol-dependent enzyme</fullName>
    </submittedName>
</protein>
<dbReference type="Pfam" id="PF11716">
    <property type="entry name" value="MDMPI_N"/>
    <property type="match status" value="1"/>
</dbReference>
<reference evidence="2" key="1">
    <citation type="submission" date="2021-02" db="EMBL/GenBank/DDBJ databases">
        <title>Phycicoccus sp. MQZ13P-5T, whole genome shotgun sequence.</title>
        <authorList>
            <person name="Tuo L."/>
        </authorList>
    </citation>
    <scope>NUCLEOTIDE SEQUENCE</scope>
    <source>
        <strain evidence="2">MQZ13P-5</strain>
    </source>
</reference>
<dbReference type="RefSeq" id="WP_204131525.1">
    <property type="nucleotide sequence ID" value="NZ_JAFDVD010000012.1"/>
</dbReference>
<name>A0ABS2CMT5_9MICO</name>
<dbReference type="InterPro" id="IPR024344">
    <property type="entry name" value="MDMPI_metal-binding"/>
</dbReference>
<evidence type="ECO:0000259" key="1">
    <source>
        <dbReference type="Pfam" id="PF11716"/>
    </source>
</evidence>
<dbReference type="SUPFAM" id="SSF109854">
    <property type="entry name" value="DinB/YfiT-like putative metalloenzymes"/>
    <property type="match status" value="1"/>
</dbReference>
<comment type="caution">
    <text evidence="2">The sequence shown here is derived from an EMBL/GenBank/DDBJ whole genome shotgun (WGS) entry which is preliminary data.</text>
</comment>
<dbReference type="Proteomes" id="UP001430172">
    <property type="component" value="Unassembled WGS sequence"/>
</dbReference>
<dbReference type="InterPro" id="IPR017517">
    <property type="entry name" value="Maleyloyr_isom"/>
</dbReference>
<gene>
    <name evidence="2" type="ORF">JQN70_11750</name>
</gene>
<proteinExistence type="predicted"/>